<evidence type="ECO:0000313" key="1">
    <source>
        <dbReference type="EMBL" id="DAE30684.1"/>
    </source>
</evidence>
<organism evidence="1">
    <name type="scientific">virus sp. ctML55</name>
    <dbReference type="NCBI Taxonomy" id="2827627"/>
    <lineage>
        <taxon>Viruses</taxon>
    </lineage>
</organism>
<protein>
    <submittedName>
        <fullName evidence="1">Uncharacterized protein</fullName>
    </submittedName>
</protein>
<name>A0A8S5RI82_9VIRU</name>
<dbReference type="EMBL" id="BK059105">
    <property type="protein sequence ID" value="DAE30684.1"/>
    <property type="molecule type" value="Genomic_DNA"/>
</dbReference>
<reference evidence="1" key="1">
    <citation type="journal article" date="2021" name="Proc. Natl. Acad. Sci. U.S.A.">
        <title>A Catalog of Tens of Thousands of Viruses from Human Metagenomes Reveals Hidden Associations with Chronic Diseases.</title>
        <authorList>
            <person name="Tisza M.J."/>
            <person name="Buck C.B."/>
        </authorList>
    </citation>
    <scope>NUCLEOTIDE SEQUENCE</scope>
    <source>
        <strain evidence="1">CtML55</strain>
    </source>
</reference>
<proteinExistence type="predicted"/>
<sequence>MQSHKIGSCKLFDDAYKESRGNLISGGQKAVHEEPFLYFYWETDLEDVSTIELADLLDNDESIKFMGFQTWGAGKGDDASSGYDEDITPEYLMLEGGENTDPSVNFRRPW</sequence>
<accession>A0A8S5RI82</accession>